<dbReference type="OrthoDB" id="9760084at2"/>
<dbReference type="InterPro" id="IPR043147">
    <property type="entry name" value="Penicillin_amidase_A-knob"/>
</dbReference>
<comment type="similarity">
    <text evidence="1">Belongs to the peptidase S45 family.</text>
</comment>
<dbReference type="SUPFAM" id="SSF56235">
    <property type="entry name" value="N-terminal nucleophile aminohydrolases (Ntn hydrolases)"/>
    <property type="match status" value="1"/>
</dbReference>
<feature type="binding site" evidence="6">
    <location>
        <position position="354"/>
    </location>
    <ligand>
        <name>Ca(2+)</name>
        <dbReference type="ChEBI" id="CHEBI:29108"/>
    </ligand>
</feature>
<dbReference type="GO" id="GO:0017000">
    <property type="term" value="P:antibiotic biosynthetic process"/>
    <property type="evidence" value="ECO:0007669"/>
    <property type="project" value="InterPro"/>
</dbReference>
<dbReference type="RefSeq" id="WP_109763913.1">
    <property type="nucleotide sequence ID" value="NZ_QGGU01000008.1"/>
</dbReference>
<feature type="binding site" evidence="6">
    <location>
        <position position="351"/>
    </location>
    <ligand>
        <name>Ca(2+)</name>
        <dbReference type="ChEBI" id="CHEBI:29108"/>
    </ligand>
</feature>
<dbReference type="PANTHER" id="PTHR34218:SF4">
    <property type="entry name" value="ACYL-HOMOSERINE LACTONE ACYLASE QUIP"/>
    <property type="match status" value="1"/>
</dbReference>
<sequence>MKKSKRSVFKTQKKRSFISRFIRRFIAITLTLAVIVSFVIYYVLSSSLPQYDGEVEIDSLSQPVTIKRDALGTASIKAQNRQDLAFSLGWLHAQERFFQMDLLRRRAAGELSEIIGPATLPADKKVRMHRFRHRAEQILNYLSDEHRSLLDAYTQGVNTGLNALDTSPFEYWLLQTEPQPWQAADTLLVVYSMYLTLQDSGVERERVLTSAFNNLDETVFNFLLPKGSVFDAPINPMDVMQQTPKPSLQIPDTVNHQESAVEKNSKADNDAKPGSNNFAIAGSRSQYRSAIIAGDMHLSHGVPNIWFKANLSYKHKEQAIQLSGVTLPGTPLLISGTNNKIAWAFTNSYGDYSDVISVTTSSDKPGQYKHNSNWYNFHYANEIINIKGQPSQTLKVKETIFGPVLQQANNQAHSFLWVAHDSKAVNLNLMNFEQATSVEQAIELAKNVSIPAQNLVVGDTQGNIGWTIIGPLPERADQTDPYKTIHHVDGKIQWLSPQLYPHVINPDNNALWTANSRVVDGDDLKKVGDGGYALGVRAKLIRDKLIKLENANERDLLAIQLDTDAELYWRWRDHLLSELQKQPFKSNQHQEAIDLIKRWNGKSDRDQAGFTLIRAYRNQVKNQLLSPLTKQLDKDAKYSFSFYSSQYEQTLWTLITEQPKQYLPSDFKDYSSLFNAAFDKVIDRYTSNHQQLSDQVWGIHNQLSIKHPISQAVPVLGVFLDRKPYPMAGDTHSPRVQTPRFGASQRMVIAPGHPESAIFHMPGGQSGHPLSPFYETGFDDWVEGKVTPLTSTSPIHTLRLKAKTQ</sequence>
<feature type="compositionally biased region" description="Basic and acidic residues" evidence="7">
    <location>
        <begin position="259"/>
        <end position="271"/>
    </location>
</feature>
<feature type="binding site" evidence="6">
    <location>
        <position position="205"/>
    </location>
    <ligand>
        <name>Ca(2+)</name>
        <dbReference type="ChEBI" id="CHEBI:29108"/>
    </ligand>
</feature>
<keyword evidence="8" id="KW-1133">Transmembrane helix</keyword>
<keyword evidence="10" id="KW-1185">Reference proteome</keyword>
<evidence type="ECO:0000256" key="7">
    <source>
        <dbReference type="SAM" id="MobiDB-lite"/>
    </source>
</evidence>
<dbReference type="EMBL" id="QGGU01000008">
    <property type="protein sequence ID" value="PWK49106.1"/>
    <property type="molecule type" value="Genomic_DNA"/>
</dbReference>
<dbReference type="InterPro" id="IPR043146">
    <property type="entry name" value="Penicillin_amidase_N_B-knob"/>
</dbReference>
<dbReference type="GO" id="GO:0016811">
    <property type="term" value="F:hydrolase activity, acting on carbon-nitrogen (but not peptide) bonds, in linear amides"/>
    <property type="evidence" value="ECO:0007669"/>
    <property type="project" value="InterPro"/>
</dbReference>
<comment type="cofactor">
    <cofactor evidence="6">
        <name>Ca(2+)</name>
        <dbReference type="ChEBI" id="CHEBI:29108"/>
    </cofactor>
    <text evidence="6">Binds 1 Ca(2+) ion per dimer.</text>
</comment>
<accession>A0A316FN63</accession>
<comment type="caution">
    <text evidence="9">The sequence shown here is derived from an EMBL/GenBank/DDBJ whole genome shotgun (WGS) entry which is preliminary data.</text>
</comment>
<keyword evidence="8" id="KW-0472">Membrane</keyword>
<protein>
    <submittedName>
        <fullName evidence="9">Penicillin amidase</fullName>
    </submittedName>
</protein>
<dbReference type="Pfam" id="PF01804">
    <property type="entry name" value="Penicil_amidase"/>
    <property type="match status" value="1"/>
</dbReference>
<keyword evidence="8" id="KW-0812">Transmembrane</keyword>
<keyword evidence="6" id="KW-0106">Calcium</keyword>
<dbReference type="Proteomes" id="UP000245790">
    <property type="component" value="Unassembled WGS sequence"/>
</dbReference>
<dbReference type="PIRSF" id="PIRSF001227">
    <property type="entry name" value="Pen_acylase"/>
    <property type="match status" value="1"/>
</dbReference>
<dbReference type="PANTHER" id="PTHR34218">
    <property type="entry name" value="PEPTIDASE S45 PENICILLIN AMIDASE"/>
    <property type="match status" value="1"/>
</dbReference>
<gene>
    <name evidence="9" type="ORF">C8D97_10815</name>
</gene>
<keyword evidence="3" id="KW-0865">Zymogen</keyword>
<comment type="subunit">
    <text evidence="4">Heterodimer of an alpha subunit and a beta subunit processed from the same precursor.</text>
</comment>
<dbReference type="Gene3D" id="1.10.439.10">
    <property type="entry name" value="Penicillin Amidohydrolase, domain 1"/>
    <property type="match status" value="1"/>
</dbReference>
<evidence type="ECO:0000256" key="3">
    <source>
        <dbReference type="ARBA" id="ARBA00023145"/>
    </source>
</evidence>
<dbReference type="InterPro" id="IPR029055">
    <property type="entry name" value="Ntn_hydrolases_N"/>
</dbReference>
<evidence type="ECO:0000256" key="4">
    <source>
        <dbReference type="ARBA" id="ARBA00038735"/>
    </source>
</evidence>
<evidence type="ECO:0000256" key="2">
    <source>
        <dbReference type="ARBA" id="ARBA00022801"/>
    </source>
</evidence>
<dbReference type="InterPro" id="IPR023343">
    <property type="entry name" value="Penicillin_amidase_dom1"/>
</dbReference>
<dbReference type="Gene3D" id="3.60.20.10">
    <property type="entry name" value="Glutamine Phosphoribosylpyrophosphate, subunit 1, domain 1"/>
    <property type="match status" value="1"/>
</dbReference>
<organism evidence="9 10">
    <name type="scientific">Pleionea mediterranea</name>
    <dbReference type="NCBI Taxonomy" id="523701"/>
    <lineage>
        <taxon>Bacteria</taxon>
        <taxon>Pseudomonadati</taxon>
        <taxon>Pseudomonadota</taxon>
        <taxon>Gammaproteobacteria</taxon>
        <taxon>Oceanospirillales</taxon>
        <taxon>Pleioneaceae</taxon>
        <taxon>Pleionea</taxon>
    </lineage>
</organism>
<proteinExistence type="inferred from homology"/>
<evidence type="ECO:0000256" key="8">
    <source>
        <dbReference type="SAM" id="Phobius"/>
    </source>
</evidence>
<feature type="active site" description="Nucleophile" evidence="5">
    <location>
        <position position="275"/>
    </location>
</feature>
<evidence type="ECO:0000256" key="6">
    <source>
        <dbReference type="PIRSR" id="PIRSR001227-2"/>
    </source>
</evidence>
<evidence type="ECO:0000313" key="9">
    <source>
        <dbReference type="EMBL" id="PWK49106.1"/>
    </source>
</evidence>
<dbReference type="CDD" id="cd03747">
    <property type="entry name" value="Ntn_PGA_like"/>
    <property type="match status" value="1"/>
</dbReference>
<feature type="binding site" evidence="6">
    <location>
        <position position="481"/>
    </location>
    <ligand>
        <name>Ca(2+)</name>
        <dbReference type="ChEBI" id="CHEBI:29108"/>
    </ligand>
</feature>
<feature type="transmembrane region" description="Helical" evidence="8">
    <location>
        <begin position="21"/>
        <end position="44"/>
    </location>
</feature>
<dbReference type="InterPro" id="IPR014395">
    <property type="entry name" value="Pen/GL7ACA/AHL_acylase"/>
</dbReference>
<evidence type="ECO:0000256" key="1">
    <source>
        <dbReference type="ARBA" id="ARBA00006586"/>
    </source>
</evidence>
<dbReference type="Gene3D" id="2.30.120.10">
    <property type="match status" value="1"/>
</dbReference>
<reference evidence="9 10" key="1">
    <citation type="submission" date="2018-05" db="EMBL/GenBank/DDBJ databases">
        <title>Genomic Encyclopedia of Type Strains, Phase IV (KMG-IV): sequencing the most valuable type-strain genomes for metagenomic binning, comparative biology and taxonomic classification.</title>
        <authorList>
            <person name="Goeker M."/>
        </authorList>
    </citation>
    <scope>NUCLEOTIDE SEQUENCE [LARGE SCALE GENOMIC DNA]</scope>
    <source>
        <strain evidence="9 10">DSM 25350</strain>
    </source>
</reference>
<dbReference type="AlphaFoldDB" id="A0A316FN63"/>
<dbReference type="GO" id="GO:0046872">
    <property type="term" value="F:metal ion binding"/>
    <property type="evidence" value="ECO:0007669"/>
    <property type="project" value="UniProtKB-KW"/>
</dbReference>
<feature type="region of interest" description="Disordered" evidence="7">
    <location>
        <begin position="257"/>
        <end position="279"/>
    </location>
</feature>
<evidence type="ECO:0000256" key="5">
    <source>
        <dbReference type="PIRSR" id="PIRSR001227-1"/>
    </source>
</evidence>
<keyword evidence="2" id="KW-0378">Hydrolase</keyword>
<name>A0A316FN63_9GAMM</name>
<keyword evidence="6" id="KW-0479">Metal-binding</keyword>
<dbReference type="InterPro" id="IPR002692">
    <property type="entry name" value="S45"/>
</dbReference>
<evidence type="ECO:0000313" key="10">
    <source>
        <dbReference type="Proteomes" id="UP000245790"/>
    </source>
</evidence>
<dbReference type="Gene3D" id="1.10.1400.10">
    <property type="match status" value="1"/>
</dbReference>